<feature type="region of interest" description="Disordered" evidence="9">
    <location>
        <begin position="89"/>
        <end position="108"/>
    </location>
</feature>
<dbReference type="PANTHER" id="PTHR10915:SF1">
    <property type="entry name" value="SYNDECAN"/>
    <property type="match status" value="1"/>
</dbReference>
<dbReference type="GO" id="GO:0016020">
    <property type="term" value="C:membrane"/>
    <property type="evidence" value="ECO:0007669"/>
    <property type="project" value="UniProtKB-SubCell"/>
</dbReference>
<keyword evidence="4" id="KW-0654">Proteoglycan</keyword>
<evidence type="ECO:0000256" key="5">
    <source>
        <dbReference type="ARBA" id="ARBA00022989"/>
    </source>
</evidence>
<evidence type="ECO:0000313" key="13">
    <source>
        <dbReference type="Proteomes" id="UP001626550"/>
    </source>
</evidence>
<comment type="similarity">
    <text evidence="2">Belongs to the syndecan proteoglycan family.</text>
</comment>
<dbReference type="InterPro" id="IPR027789">
    <property type="entry name" value="Syndecan/Neurexin_dom"/>
</dbReference>
<protein>
    <submittedName>
        <fullName evidence="12">Sdc2p</fullName>
    </submittedName>
</protein>
<evidence type="ECO:0000259" key="11">
    <source>
        <dbReference type="SMART" id="SM00294"/>
    </source>
</evidence>
<dbReference type="SMART" id="SM00294">
    <property type="entry name" value="4.1m"/>
    <property type="match status" value="1"/>
</dbReference>
<gene>
    <name evidence="12" type="primary">SDC2</name>
    <name evidence="12" type="ORF">Ciccas_008403</name>
</gene>
<evidence type="ECO:0000256" key="8">
    <source>
        <dbReference type="ARBA" id="ARBA00023207"/>
    </source>
</evidence>
<name>A0ABD2Q2N9_9PLAT</name>
<feature type="region of interest" description="Disordered" evidence="9">
    <location>
        <begin position="1"/>
        <end position="20"/>
    </location>
</feature>
<evidence type="ECO:0000256" key="7">
    <source>
        <dbReference type="ARBA" id="ARBA00023180"/>
    </source>
</evidence>
<evidence type="ECO:0000256" key="9">
    <source>
        <dbReference type="SAM" id="MobiDB-lite"/>
    </source>
</evidence>
<comment type="subcellular location">
    <subcellularLocation>
        <location evidence="1">Membrane</location>
        <topology evidence="1">Single-pass type I membrane protein</topology>
    </subcellularLocation>
</comment>
<keyword evidence="6 10" id="KW-0472">Membrane</keyword>
<keyword evidence="7" id="KW-0325">Glycoprotein</keyword>
<keyword evidence="3 10" id="KW-0812">Transmembrane</keyword>
<evidence type="ECO:0000256" key="3">
    <source>
        <dbReference type="ARBA" id="ARBA00022692"/>
    </source>
</evidence>
<dbReference type="EMBL" id="JBJKFK010001474">
    <property type="protein sequence ID" value="KAL3313001.1"/>
    <property type="molecule type" value="Genomic_DNA"/>
</dbReference>
<dbReference type="InterPro" id="IPR003585">
    <property type="entry name" value="Neurexin-like"/>
</dbReference>
<evidence type="ECO:0000256" key="6">
    <source>
        <dbReference type="ARBA" id="ARBA00023136"/>
    </source>
</evidence>
<feature type="domain" description="Neurexin/syndecan/glycophorin C" evidence="11">
    <location>
        <begin position="67"/>
        <end position="85"/>
    </location>
</feature>
<organism evidence="12 13">
    <name type="scientific">Cichlidogyrus casuarinus</name>
    <dbReference type="NCBI Taxonomy" id="1844966"/>
    <lineage>
        <taxon>Eukaryota</taxon>
        <taxon>Metazoa</taxon>
        <taxon>Spiralia</taxon>
        <taxon>Lophotrochozoa</taxon>
        <taxon>Platyhelminthes</taxon>
        <taxon>Monogenea</taxon>
        <taxon>Monopisthocotylea</taxon>
        <taxon>Dactylogyridea</taxon>
        <taxon>Ancyrocephalidae</taxon>
        <taxon>Cichlidogyrus</taxon>
    </lineage>
</organism>
<reference evidence="12 13" key="1">
    <citation type="submission" date="2024-11" db="EMBL/GenBank/DDBJ databases">
        <title>Adaptive evolution of stress response genes in parasites aligns with host niche diversity.</title>
        <authorList>
            <person name="Hahn C."/>
            <person name="Resl P."/>
        </authorList>
    </citation>
    <scope>NUCLEOTIDE SEQUENCE [LARGE SCALE GENOMIC DNA]</scope>
    <source>
        <strain evidence="12">EGGRZ-B1_66</strain>
        <tissue evidence="12">Body</tissue>
    </source>
</reference>
<keyword evidence="8" id="KW-0357">Heparan sulfate</keyword>
<evidence type="ECO:0000256" key="10">
    <source>
        <dbReference type="SAM" id="Phobius"/>
    </source>
</evidence>
<sequence length="108" mass="12001">MDLPNSQGMQTFDDDSREGTKDYGYDNSWFSMRQLKELLKQPGVLAGIIGAAITIALLLALLIVFCVYRLRKRDEGSYSLDEPKKLLATPASEGGTSYARGANREFYA</sequence>
<dbReference type="Proteomes" id="UP001626550">
    <property type="component" value="Unassembled WGS sequence"/>
</dbReference>
<evidence type="ECO:0000256" key="4">
    <source>
        <dbReference type="ARBA" id="ARBA00022974"/>
    </source>
</evidence>
<feature type="transmembrane region" description="Helical" evidence="10">
    <location>
        <begin position="44"/>
        <end position="68"/>
    </location>
</feature>
<dbReference type="AlphaFoldDB" id="A0ABD2Q2N9"/>
<evidence type="ECO:0000313" key="12">
    <source>
        <dbReference type="EMBL" id="KAL3313001.1"/>
    </source>
</evidence>
<feature type="compositionally biased region" description="Polar residues" evidence="9">
    <location>
        <begin position="1"/>
        <end position="10"/>
    </location>
</feature>
<dbReference type="InterPro" id="IPR001050">
    <property type="entry name" value="Syndecan"/>
</dbReference>
<dbReference type="Pfam" id="PF01034">
    <property type="entry name" value="Syndecan"/>
    <property type="match status" value="1"/>
</dbReference>
<proteinExistence type="inferred from homology"/>
<accession>A0ABD2Q2N9</accession>
<evidence type="ECO:0000256" key="1">
    <source>
        <dbReference type="ARBA" id="ARBA00004479"/>
    </source>
</evidence>
<keyword evidence="13" id="KW-1185">Reference proteome</keyword>
<comment type="caution">
    <text evidence="12">The sequence shown here is derived from an EMBL/GenBank/DDBJ whole genome shotgun (WGS) entry which is preliminary data.</text>
</comment>
<dbReference type="PANTHER" id="PTHR10915">
    <property type="entry name" value="SYNDECAN"/>
    <property type="match status" value="1"/>
</dbReference>
<evidence type="ECO:0000256" key="2">
    <source>
        <dbReference type="ARBA" id="ARBA00005343"/>
    </source>
</evidence>
<keyword evidence="5 10" id="KW-1133">Transmembrane helix</keyword>